<dbReference type="Proteomes" id="UP000887577">
    <property type="component" value="Unplaced"/>
</dbReference>
<protein>
    <submittedName>
        <fullName evidence="2">Uncharacterized protein</fullName>
    </submittedName>
</protein>
<name>A0A914Z5I8_9BILA</name>
<dbReference type="AlphaFoldDB" id="A0A914Z5I8"/>
<dbReference type="WBParaSite" id="PSU_v2.g5517.t1">
    <property type="protein sequence ID" value="PSU_v2.g5517.t1"/>
    <property type="gene ID" value="PSU_v2.g5517"/>
</dbReference>
<sequence>MDAFEELMNDREANVMTETTEADQLPAIPTSPKSVPSHLSFQNDEEFKKAVENIVKQCLQENDQKMTSPCVPSNCSCQNPEEFNKIVKQCVQEVLSEENQEMPSMPAPSESISMASFAQHFGISYEFMAAHSNVQAMLESHSDQTLAEMLQEDFRTQEEDFEM</sequence>
<proteinExistence type="predicted"/>
<organism evidence="1 2">
    <name type="scientific">Panagrolaimus superbus</name>
    <dbReference type="NCBI Taxonomy" id="310955"/>
    <lineage>
        <taxon>Eukaryota</taxon>
        <taxon>Metazoa</taxon>
        <taxon>Ecdysozoa</taxon>
        <taxon>Nematoda</taxon>
        <taxon>Chromadorea</taxon>
        <taxon>Rhabditida</taxon>
        <taxon>Tylenchina</taxon>
        <taxon>Panagrolaimomorpha</taxon>
        <taxon>Panagrolaimoidea</taxon>
        <taxon>Panagrolaimidae</taxon>
        <taxon>Panagrolaimus</taxon>
    </lineage>
</organism>
<reference evidence="2" key="1">
    <citation type="submission" date="2022-11" db="UniProtKB">
        <authorList>
            <consortium name="WormBaseParasite"/>
        </authorList>
    </citation>
    <scope>IDENTIFICATION</scope>
</reference>
<evidence type="ECO:0000313" key="1">
    <source>
        <dbReference type="Proteomes" id="UP000887577"/>
    </source>
</evidence>
<keyword evidence="1" id="KW-1185">Reference proteome</keyword>
<evidence type="ECO:0000313" key="2">
    <source>
        <dbReference type="WBParaSite" id="PSU_v2.g5517.t1"/>
    </source>
</evidence>
<accession>A0A914Z5I8</accession>